<dbReference type="InterPro" id="IPR002125">
    <property type="entry name" value="CMP_dCMP_dom"/>
</dbReference>
<dbReference type="Pfam" id="PF00383">
    <property type="entry name" value="dCMP_cyt_deam_1"/>
    <property type="match status" value="1"/>
</dbReference>
<feature type="binding site" evidence="13">
    <location>
        <position position="54"/>
    </location>
    <ligand>
        <name>Zn(2+)</name>
        <dbReference type="ChEBI" id="CHEBI:29105"/>
        <note>catalytic</note>
    </ligand>
</feature>
<comment type="function">
    <text evidence="2 14">This enzyme scavenges exogenous and endogenous cytidine and 2'-deoxycytidine for UMP synthesis.</text>
</comment>
<feature type="binding site" evidence="13">
    <location>
        <position position="88"/>
    </location>
    <ligand>
        <name>Zn(2+)</name>
        <dbReference type="ChEBI" id="CHEBI:29105"/>
        <note>catalytic</note>
    </ligand>
</feature>
<dbReference type="CDD" id="cd01283">
    <property type="entry name" value="cytidine_deaminase"/>
    <property type="match status" value="1"/>
</dbReference>
<comment type="catalytic activity">
    <reaction evidence="10 14">
        <text>2'-deoxycytidine + H2O + H(+) = 2'-deoxyuridine + NH4(+)</text>
        <dbReference type="Rhea" id="RHEA:13433"/>
        <dbReference type="ChEBI" id="CHEBI:15377"/>
        <dbReference type="ChEBI" id="CHEBI:15378"/>
        <dbReference type="ChEBI" id="CHEBI:15698"/>
        <dbReference type="ChEBI" id="CHEBI:16450"/>
        <dbReference type="ChEBI" id="CHEBI:28938"/>
        <dbReference type="EC" id="3.5.4.5"/>
    </reaction>
</comment>
<gene>
    <name evidence="16" type="ORF">E3C22_23945</name>
</gene>
<evidence type="ECO:0000256" key="4">
    <source>
        <dbReference type="ARBA" id="ARBA00012783"/>
    </source>
</evidence>
<evidence type="ECO:0000256" key="6">
    <source>
        <dbReference type="ARBA" id="ARBA00022723"/>
    </source>
</evidence>
<dbReference type="EC" id="3.5.4.5" evidence="4 14"/>
<evidence type="ECO:0000313" key="16">
    <source>
        <dbReference type="EMBL" id="TFF17623.1"/>
    </source>
</evidence>
<dbReference type="GO" id="GO:0055086">
    <property type="term" value="P:nucleobase-containing small molecule metabolic process"/>
    <property type="evidence" value="ECO:0007669"/>
    <property type="project" value="UniProtKB-ARBA"/>
</dbReference>
<dbReference type="GO" id="GO:0072527">
    <property type="term" value="P:pyrimidine-containing compound metabolic process"/>
    <property type="evidence" value="ECO:0007669"/>
    <property type="project" value="UniProtKB-ARBA"/>
</dbReference>
<evidence type="ECO:0000256" key="12">
    <source>
        <dbReference type="PIRSR" id="PIRSR606262-1"/>
    </source>
</evidence>
<feature type="binding site" evidence="13">
    <location>
        <position position="91"/>
    </location>
    <ligand>
        <name>Zn(2+)</name>
        <dbReference type="ChEBI" id="CHEBI:29105"/>
        <note>catalytic</note>
    </ligand>
</feature>
<evidence type="ECO:0000256" key="7">
    <source>
        <dbReference type="ARBA" id="ARBA00022801"/>
    </source>
</evidence>
<comment type="caution">
    <text evidence="16">The sequence shown here is derived from an EMBL/GenBank/DDBJ whole genome shotgun (WGS) entry which is preliminary data.</text>
</comment>
<keyword evidence="6 13" id="KW-0479">Metal-binding</keyword>
<dbReference type="PROSITE" id="PS51747">
    <property type="entry name" value="CYT_DCMP_DEAMINASES_2"/>
    <property type="match status" value="1"/>
</dbReference>
<dbReference type="OrthoDB" id="9795347at2"/>
<dbReference type="SUPFAM" id="SSF53927">
    <property type="entry name" value="Cytidine deaminase-like"/>
    <property type="match status" value="1"/>
</dbReference>
<dbReference type="GO" id="GO:0042802">
    <property type="term" value="F:identical protein binding"/>
    <property type="evidence" value="ECO:0007669"/>
    <property type="project" value="UniProtKB-ARBA"/>
</dbReference>
<dbReference type="InterPro" id="IPR006262">
    <property type="entry name" value="Cyt_deam_tetra"/>
</dbReference>
<dbReference type="NCBIfam" id="TIGR01354">
    <property type="entry name" value="cyt_deam_tetra"/>
    <property type="match status" value="1"/>
</dbReference>
<evidence type="ECO:0000313" key="17">
    <source>
        <dbReference type="Proteomes" id="UP000298179"/>
    </source>
</evidence>
<proteinExistence type="inferred from homology"/>
<dbReference type="GO" id="GO:0008270">
    <property type="term" value="F:zinc ion binding"/>
    <property type="evidence" value="ECO:0007669"/>
    <property type="project" value="UniProtKB-UniRule"/>
</dbReference>
<keyword evidence="7 14" id="KW-0378">Hydrolase</keyword>
<dbReference type="Proteomes" id="UP000298179">
    <property type="component" value="Unassembled WGS sequence"/>
</dbReference>
<evidence type="ECO:0000256" key="9">
    <source>
        <dbReference type="ARBA" id="ARBA00032005"/>
    </source>
</evidence>
<dbReference type="PROSITE" id="PS00903">
    <property type="entry name" value="CYT_DCMP_DEAMINASES_1"/>
    <property type="match status" value="1"/>
</dbReference>
<sequence>MAVTDSLFETAKAAMVKAHAPYSRFPVGAAILTEDGQVHSGCNIEIVSFPEGWCAETSAIAHMVMAGGSRRIAEVAVVAEKLVACSPCGGCRQRLAEFSTPSTRVHLCDVDTGVVETVTMGDLLPHSFATDALSEAGDGR</sequence>
<dbReference type="EMBL" id="SOZD01000017">
    <property type="protein sequence ID" value="TFF17623.1"/>
    <property type="molecule type" value="Genomic_DNA"/>
</dbReference>
<evidence type="ECO:0000256" key="5">
    <source>
        <dbReference type="ARBA" id="ARBA00018266"/>
    </source>
</evidence>
<evidence type="ECO:0000259" key="15">
    <source>
        <dbReference type="PROSITE" id="PS51747"/>
    </source>
</evidence>
<name>A0A4Y8R9B5_9HYPH</name>
<keyword evidence="17" id="KW-1185">Reference proteome</keyword>
<evidence type="ECO:0000256" key="8">
    <source>
        <dbReference type="ARBA" id="ARBA00022833"/>
    </source>
</evidence>
<comment type="catalytic activity">
    <reaction evidence="11 14">
        <text>cytidine + H2O + H(+) = uridine + NH4(+)</text>
        <dbReference type="Rhea" id="RHEA:16069"/>
        <dbReference type="ChEBI" id="CHEBI:15377"/>
        <dbReference type="ChEBI" id="CHEBI:15378"/>
        <dbReference type="ChEBI" id="CHEBI:16704"/>
        <dbReference type="ChEBI" id="CHEBI:17562"/>
        <dbReference type="ChEBI" id="CHEBI:28938"/>
        <dbReference type="EC" id="3.5.4.5"/>
    </reaction>
</comment>
<dbReference type="PANTHER" id="PTHR11644:SF2">
    <property type="entry name" value="CYTIDINE DEAMINASE"/>
    <property type="match status" value="1"/>
</dbReference>
<dbReference type="Gene3D" id="3.40.140.10">
    <property type="entry name" value="Cytidine Deaminase, domain 2"/>
    <property type="match status" value="1"/>
</dbReference>
<evidence type="ECO:0000256" key="2">
    <source>
        <dbReference type="ARBA" id="ARBA00003949"/>
    </source>
</evidence>
<evidence type="ECO:0000256" key="3">
    <source>
        <dbReference type="ARBA" id="ARBA00006576"/>
    </source>
</evidence>
<dbReference type="InterPro" id="IPR016193">
    <property type="entry name" value="Cytidine_deaminase-like"/>
</dbReference>
<keyword evidence="8 13" id="KW-0862">Zinc</keyword>
<dbReference type="GO" id="GO:0005829">
    <property type="term" value="C:cytosol"/>
    <property type="evidence" value="ECO:0007669"/>
    <property type="project" value="TreeGrafter"/>
</dbReference>
<comment type="similarity">
    <text evidence="3 14">Belongs to the cytidine and deoxycytidylate deaminase family.</text>
</comment>
<feature type="active site" description="Proton donor" evidence="12">
    <location>
        <position position="56"/>
    </location>
</feature>
<protein>
    <recommendedName>
        <fullName evidence="5 14">Cytidine deaminase</fullName>
        <ecNumber evidence="4 14">3.5.4.5</ecNumber>
    </recommendedName>
    <alternativeName>
        <fullName evidence="9 14">Cytidine aminohydrolase</fullName>
    </alternativeName>
</protein>
<evidence type="ECO:0000256" key="13">
    <source>
        <dbReference type="PIRSR" id="PIRSR606262-3"/>
    </source>
</evidence>
<evidence type="ECO:0000256" key="10">
    <source>
        <dbReference type="ARBA" id="ARBA00049252"/>
    </source>
</evidence>
<evidence type="ECO:0000256" key="11">
    <source>
        <dbReference type="ARBA" id="ARBA00049558"/>
    </source>
</evidence>
<dbReference type="InterPro" id="IPR050202">
    <property type="entry name" value="Cyt/Deoxycyt_deaminase"/>
</dbReference>
<organism evidence="16 17">
    <name type="scientific">Jiella endophytica</name>
    <dbReference type="NCBI Taxonomy" id="2558362"/>
    <lineage>
        <taxon>Bacteria</taxon>
        <taxon>Pseudomonadati</taxon>
        <taxon>Pseudomonadota</taxon>
        <taxon>Alphaproteobacteria</taxon>
        <taxon>Hyphomicrobiales</taxon>
        <taxon>Aurantimonadaceae</taxon>
        <taxon>Jiella</taxon>
    </lineage>
</organism>
<dbReference type="GO" id="GO:0004126">
    <property type="term" value="F:cytidine deaminase activity"/>
    <property type="evidence" value="ECO:0007669"/>
    <property type="project" value="UniProtKB-UniRule"/>
</dbReference>
<evidence type="ECO:0000256" key="1">
    <source>
        <dbReference type="ARBA" id="ARBA00001947"/>
    </source>
</evidence>
<comment type="cofactor">
    <cofactor evidence="1 13 14">
        <name>Zn(2+)</name>
        <dbReference type="ChEBI" id="CHEBI:29105"/>
    </cofactor>
</comment>
<dbReference type="PANTHER" id="PTHR11644">
    <property type="entry name" value="CYTIDINE DEAMINASE"/>
    <property type="match status" value="1"/>
</dbReference>
<evidence type="ECO:0000256" key="14">
    <source>
        <dbReference type="RuleBase" id="RU364006"/>
    </source>
</evidence>
<dbReference type="AlphaFoldDB" id="A0A4Y8R9B5"/>
<feature type="domain" description="CMP/dCMP-type deaminase" evidence="15">
    <location>
        <begin position="2"/>
        <end position="131"/>
    </location>
</feature>
<dbReference type="InterPro" id="IPR016192">
    <property type="entry name" value="APOBEC/CMP_deaminase_Zn-bd"/>
</dbReference>
<dbReference type="NCBIfam" id="NF004064">
    <property type="entry name" value="PRK05578.1"/>
    <property type="match status" value="1"/>
</dbReference>
<reference evidence="16 17" key="1">
    <citation type="submission" date="2019-03" db="EMBL/GenBank/DDBJ databases">
        <title>Jiella endophytica sp. nov., a novel endophytic bacterium isolated from root of Ficus microcarpa Linn. f.</title>
        <authorList>
            <person name="Tuo L."/>
        </authorList>
    </citation>
    <scope>NUCLEOTIDE SEQUENCE [LARGE SCALE GENOMIC DNA]</scope>
    <source>
        <strain evidence="16 17">CBS5Q-3</strain>
    </source>
</reference>
<accession>A0A4Y8R9B5</accession>